<feature type="transmembrane region" description="Helical" evidence="2">
    <location>
        <begin position="151"/>
        <end position="172"/>
    </location>
</feature>
<keyword evidence="2" id="KW-0812">Transmembrane</keyword>
<evidence type="ECO:0000256" key="1">
    <source>
        <dbReference type="SAM" id="MobiDB-lite"/>
    </source>
</evidence>
<comment type="caution">
    <text evidence="3">The sequence shown here is derived from an EMBL/GenBank/DDBJ whole genome shotgun (WGS) entry which is preliminary data.</text>
</comment>
<dbReference type="PANTHER" id="PTHR41771:SF1">
    <property type="entry name" value="MEMBRANE PROTEIN"/>
    <property type="match status" value="1"/>
</dbReference>
<reference evidence="3 4" key="1">
    <citation type="submission" date="2018-03" db="EMBL/GenBank/DDBJ databases">
        <title>Actinopolyspora mortivallis from Sahara, screening for active biomolecules.</title>
        <authorList>
            <person name="Selama O."/>
            <person name="Wellington E.M.H."/>
            <person name="Hacene H."/>
        </authorList>
    </citation>
    <scope>NUCLEOTIDE SEQUENCE [LARGE SCALE GENOMIC DNA]</scope>
    <source>
        <strain evidence="3 4">M5A</strain>
    </source>
</reference>
<feature type="region of interest" description="Disordered" evidence="1">
    <location>
        <begin position="396"/>
        <end position="432"/>
    </location>
</feature>
<keyword evidence="2" id="KW-1133">Transmembrane helix</keyword>
<feature type="transmembrane region" description="Helical" evidence="2">
    <location>
        <begin position="308"/>
        <end position="329"/>
    </location>
</feature>
<dbReference type="InParanoid" id="A0A2T0H200"/>
<sequence length="432" mass="44191">MLGAVLSPFVLAAVIGAVLLHPFGEPPENAAPSGFARTPVDGTILRAETGPCATTDGTGNPPGGAGQCLRLRVELDNGPAAGSIVEQTVPREPTTPEFDAGDEVVLAYSGTAPRRGSSYQIVDYQRGPWMLLLCALFVGAVLALGRWKGLASLAALGVAFAILAGFVLPSILAGRNPLSVAVVGAGLIMFCTLYLTHGFSARTSTAVLGTLTSLTLIGTLSAVFAGLTRLTGLDDSTSALIGALGHGIDARGLLLAGVVIGALGVLDDVTVTQASAVWELHRANPSLRWKELYSSALRIGRDHVASSVNTLVLAYAGTALPLLLTYSLSGNPFTDIVTTQDVAQEVVRTLVGSLGLIAAVPLTTAIAALIVRGETRTGTPAEDPSGTRVVTLVRHGARRGATRATGPGGARSASPFRADPEGNSLPLRTGGR</sequence>
<protein>
    <submittedName>
        <fullName evidence="3">YibE/F family protein</fullName>
    </submittedName>
</protein>
<accession>A0A2T0H200</accession>
<name>A0A2T0H200_ACTMO</name>
<feature type="transmembrane region" description="Helical" evidence="2">
    <location>
        <begin position="248"/>
        <end position="266"/>
    </location>
</feature>
<dbReference type="PANTHER" id="PTHR41771">
    <property type="entry name" value="MEMBRANE PROTEIN-RELATED"/>
    <property type="match status" value="1"/>
</dbReference>
<feature type="transmembrane region" description="Helical" evidence="2">
    <location>
        <begin position="127"/>
        <end position="144"/>
    </location>
</feature>
<proteinExistence type="predicted"/>
<feature type="transmembrane region" description="Helical" evidence="2">
    <location>
        <begin position="207"/>
        <end position="228"/>
    </location>
</feature>
<dbReference type="InterPro" id="IPR012507">
    <property type="entry name" value="YibE_F"/>
</dbReference>
<feature type="transmembrane region" description="Helical" evidence="2">
    <location>
        <begin position="349"/>
        <end position="371"/>
    </location>
</feature>
<gene>
    <name evidence="3" type="ORF">CEP50_01095</name>
</gene>
<evidence type="ECO:0000313" key="4">
    <source>
        <dbReference type="Proteomes" id="UP000239352"/>
    </source>
</evidence>
<dbReference type="STRING" id="1050202.GCA_000384035_01074"/>
<keyword evidence="4" id="KW-1185">Reference proteome</keyword>
<evidence type="ECO:0000256" key="2">
    <source>
        <dbReference type="SAM" id="Phobius"/>
    </source>
</evidence>
<dbReference type="EMBL" id="PVSR01000001">
    <property type="protein sequence ID" value="PRW65409.1"/>
    <property type="molecule type" value="Genomic_DNA"/>
</dbReference>
<organism evidence="3 4">
    <name type="scientific">Actinopolyspora mortivallis</name>
    <dbReference type="NCBI Taxonomy" id="33906"/>
    <lineage>
        <taxon>Bacteria</taxon>
        <taxon>Bacillati</taxon>
        <taxon>Actinomycetota</taxon>
        <taxon>Actinomycetes</taxon>
        <taxon>Actinopolysporales</taxon>
        <taxon>Actinopolysporaceae</taxon>
        <taxon>Actinopolyspora</taxon>
    </lineage>
</organism>
<feature type="transmembrane region" description="Helical" evidence="2">
    <location>
        <begin position="178"/>
        <end position="195"/>
    </location>
</feature>
<dbReference type="Pfam" id="PF07907">
    <property type="entry name" value="YibE_F"/>
    <property type="match status" value="1"/>
</dbReference>
<dbReference type="AlphaFoldDB" id="A0A2T0H200"/>
<evidence type="ECO:0000313" key="3">
    <source>
        <dbReference type="EMBL" id="PRW65409.1"/>
    </source>
</evidence>
<keyword evidence="2" id="KW-0472">Membrane</keyword>
<feature type="compositionally biased region" description="Low complexity" evidence="1">
    <location>
        <begin position="402"/>
        <end position="415"/>
    </location>
</feature>
<dbReference type="Proteomes" id="UP000239352">
    <property type="component" value="Unassembled WGS sequence"/>
</dbReference>